<proteinExistence type="predicted"/>
<feature type="chain" id="PRO_5026338379" description="Surface lipoprotein assembly modifier C-terminal domain-containing protein" evidence="2">
    <location>
        <begin position="26"/>
        <end position="448"/>
    </location>
</feature>
<feature type="domain" description="Surface lipoprotein assembly modifier C-terminal" evidence="3">
    <location>
        <begin position="154"/>
        <end position="440"/>
    </location>
</feature>
<dbReference type="KEGG" id="slac:SKTS_06360"/>
<evidence type="ECO:0000256" key="1">
    <source>
        <dbReference type="PROSITE-ProRule" id="PRU00339"/>
    </source>
</evidence>
<dbReference type="SUPFAM" id="SSF56935">
    <property type="entry name" value="Porins"/>
    <property type="match status" value="1"/>
</dbReference>
<keyword evidence="1" id="KW-0802">TPR repeat</keyword>
<feature type="repeat" description="TPR" evidence="1">
    <location>
        <begin position="60"/>
        <end position="93"/>
    </location>
</feature>
<dbReference type="PROSITE" id="PS50005">
    <property type="entry name" value="TPR"/>
    <property type="match status" value="1"/>
</dbReference>
<name>A0A6F8V8V4_9PROT</name>
<dbReference type="InterPro" id="IPR019734">
    <property type="entry name" value="TPR_rpt"/>
</dbReference>
<dbReference type="EMBL" id="AP022853">
    <property type="protein sequence ID" value="BCB25750.1"/>
    <property type="molecule type" value="Genomic_DNA"/>
</dbReference>
<dbReference type="Gene3D" id="1.25.40.10">
    <property type="entry name" value="Tetratricopeptide repeat domain"/>
    <property type="match status" value="1"/>
</dbReference>
<dbReference type="SUPFAM" id="SSF48452">
    <property type="entry name" value="TPR-like"/>
    <property type="match status" value="1"/>
</dbReference>
<evidence type="ECO:0000256" key="2">
    <source>
        <dbReference type="SAM" id="SignalP"/>
    </source>
</evidence>
<keyword evidence="5" id="KW-1185">Reference proteome</keyword>
<dbReference type="InterPro" id="IPR011990">
    <property type="entry name" value="TPR-like_helical_dom_sf"/>
</dbReference>
<reference evidence="5" key="1">
    <citation type="submission" date="2020-03" db="EMBL/GenBank/DDBJ databases">
        <title>Complete genome sequence of sulfur-oxidizing bacterium skT11.</title>
        <authorList>
            <person name="Kanda M."/>
            <person name="Kojima H."/>
            <person name="Fukui M."/>
        </authorList>
    </citation>
    <scope>NUCLEOTIDE SEQUENCE [LARGE SCALE GENOMIC DNA]</scope>
    <source>
        <strain evidence="5">skT11</strain>
    </source>
</reference>
<dbReference type="AlphaFoldDB" id="A0A6F8V8V4"/>
<protein>
    <recommendedName>
        <fullName evidence="3">Surface lipoprotein assembly modifier C-terminal domain-containing protein</fullName>
    </recommendedName>
</protein>
<dbReference type="Proteomes" id="UP000502260">
    <property type="component" value="Chromosome"/>
</dbReference>
<keyword evidence="2" id="KW-0732">Signal</keyword>
<evidence type="ECO:0000259" key="3">
    <source>
        <dbReference type="Pfam" id="PF04575"/>
    </source>
</evidence>
<gene>
    <name evidence="4" type="ORF">SKTS_06360</name>
</gene>
<dbReference type="RefSeq" id="WP_173060273.1">
    <property type="nucleotide sequence ID" value="NZ_AP022853.1"/>
</dbReference>
<dbReference type="Pfam" id="PF14559">
    <property type="entry name" value="TPR_19"/>
    <property type="match status" value="1"/>
</dbReference>
<evidence type="ECO:0000313" key="5">
    <source>
        <dbReference type="Proteomes" id="UP000502260"/>
    </source>
</evidence>
<dbReference type="InterPro" id="IPR007655">
    <property type="entry name" value="Slam_C"/>
</dbReference>
<evidence type="ECO:0000313" key="4">
    <source>
        <dbReference type="EMBL" id="BCB25750.1"/>
    </source>
</evidence>
<accession>A0A6F8V8V4</accession>
<sequence>MDSIFRQPGKLIIALALFSAGHAMAAPPDLSRAQSLMAAGRAAEAYALLAPAEFEMAGNVDYDYLLGDAALDSGRPDKATLAFERVLAVDPTHYGARLDLARAYYALGDDARAASEFDQIMKQNPPALARAIIEQYLAAIENRTNPKTRFAGYVEAAFGYDTNVNVASSSSTMYIPIFGATFSLVSSNLAARDNYMTLGGGGEVTVPLRQDLSLFVGLDGKKRVNFVQDMYNTDSVDGRIGLNIGSGASVFRVALQKGGFYLDDKYNRDTTGLTGEWRYIPDPRNQFSVFGQYARLRYGHDKADNDLSANDVDQTIAGGGWLHALDEGGTIVLFGSAYAGQEKSVAPIQRIDGDQNFAGIRAGGQTRLNDSSSVFASLGYKYGDYSRRNLLFLDYRHDHQYDLNAGVNWTPAKNWTVRPQVSYTRNDSNIAMNDYDRLDISASARLDF</sequence>
<feature type="signal peptide" evidence="2">
    <location>
        <begin position="1"/>
        <end position="25"/>
    </location>
</feature>
<organism evidence="4 5">
    <name type="scientific">Sulfurimicrobium lacus</name>
    <dbReference type="NCBI Taxonomy" id="2715678"/>
    <lineage>
        <taxon>Bacteria</taxon>
        <taxon>Pseudomonadati</taxon>
        <taxon>Pseudomonadota</taxon>
        <taxon>Betaproteobacteria</taxon>
        <taxon>Nitrosomonadales</taxon>
        <taxon>Sulfuricellaceae</taxon>
        <taxon>Sulfurimicrobium</taxon>
    </lineage>
</organism>
<dbReference type="Pfam" id="PF04575">
    <property type="entry name" value="SlipAM"/>
    <property type="match status" value="1"/>
</dbReference>